<dbReference type="Proteomes" id="UP000027361">
    <property type="component" value="Unassembled WGS sequence"/>
</dbReference>
<sequence length="136" mass="14432">MADRNKKTIYVGGLPAAADENLLLSTFSVFGDVLEVQIPKEGGAHAGSNARNRGFGFVVFSTTEEAEDAIDNMHLNELGGKIIHVNLAKPLKALIGTNKPVWQDEEWIKQYAKPLAGDGPAIDTAADTAAAGEEQA</sequence>
<keyword evidence="1" id="KW-0694">RNA-binding</keyword>
<dbReference type="PANTHER" id="PTHR48037:SF1">
    <property type="entry name" value="RRM DOMAIN-CONTAINING PROTEIN"/>
    <property type="match status" value="1"/>
</dbReference>
<dbReference type="FunCoup" id="A0A066WQC7">
    <property type="interactions" value="56"/>
</dbReference>
<accession>A0A066WQC7</accession>
<dbReference type="PROSITE" id="PS50102">
    <property type="entry name" value="RRM"/>
    <property type="match status" value="1"/>
</dbReference>
<dbReference type="EMBL" id="JMSN01000006">
    <property type="protein sequence ID" value="KDN52825.1"/>
    <property type="molecule type" value="Genomic_DNA"/>
</dbReference>
<dbReference type="GeneID" id="25263667"/>
<evidence type="ECO:0000259" key="3">
    <source>
        <dbReference type="PROSITE" id="PS50102"/>
    </source>
</evidence>
<dbReference type="AlphaFoldDB" id="A0A066WQC7"/>
<evidence type="ECO:0000313" key="5">
    <source>
        <dbReference type="Proteomes" id="UP000027361"/>
    </source>
</evidence>
<proteinExistence type="predicted"/>
<dbReference type="PANTHER" id="PTHR48037">
    <property type="entry name" value="ATPASE E1"/>
    <property type="match status" value="1"/>
</dbReference>
<dbReference type="HOGENOM" id="CLU_012062_27_1_1"/>
<name>A0A066WQC7_TILAU</name>
<evidence type="ECO:0000313" key="4">
    <source>
        <dbReference type="EMBL" id="KDN52825.1"/>
    </source>
</evidence>
<keyword evidence="5" id="KW-1185">Reference proteome</keyword>
<dbReference type="STRING" id="1037660.A0A066WQC7"/>
<reference evidence="4 5" key="1">
    <citation type="submission" date="2014-05" db="EMBL/GenBank/DDBJ databases">
        <title>Draft genome sequence of a rare smut relative, Tilletiaria anomala UBC 951.</title>
        <authorList>
            <consortium name="DOE Joint Genome Institute"/>
            <person name="Toome M."/>
            <person name="Kuo A."/>
            <person name="Henrissat B."/>
            <person name="Lipzen A."/>
            <person name="Tritt A."/>
            <person name="Yoshinaga Y."/>
            <person name="Zane M."/>
            <person name="Barry K."/>
            <person name="Grigoriev I.V."/>
            <person name="Spatafora J.W."/>
            <person name="Aimea M.C."/>
        </authorList>
    </citation>
    <scope>NUCLEOTIDE SEQUENCE [LARGE SCALE GENOMIC DNA]</scope>
    <source>
        <strain evidence="4 5">UBC 951</strain>
    </source>
</reference>
<evidence type="ECO:0000256" key="1">
    <source>
        <dbReference type="PROSITE-ProRule" id="PRU00176"/>
    </source>
</evidence>
<dbReference type="SMART" id="SM00360">
    <property type="entry name" value="RRM"/>
    <property type="match status" value="1"/>
</dbReference>
<dbReference type="GO" id="GO:0003723">
    <property type="term" value="F:RNA binding"/>
    <property type="evidence" value="ECO:0007669"/>
    <property type="project" value="UniProtKB-UniRule"/>
</dbReference>
<dbReference type="SUPFAM" id="SSF54928">
    <property type="entry name" value="RNA-binding domain, RBD"/>
    <property type="match status" value="1"/>
</dbReference>
<protein>
    <submittedName>
        <fullName evidence="4">RNA-binding domain-containing protein</fullName>
    </submittedName>
</protein>
<feature type="region of interest" description="Disordered" evidence="2">
    <location>
        <begin position="117"/>
        <end position="136"/>
    </location>
</feature>
<dbReference type="OMA" id="YKPVWID"/>
<comment type="caution">
    <text evidence="4">The sequence shown here is derived from an EMBL/GenBank/DDBJ whole genome shotgun (WGS) entry which is preliminary data.</text>
</comment>
<dbReference type="Pfam" id="PF00076">
    <property type="entry name" value="RRM_1"/>
    <property type="match status" value="1"/>
</dbReference>
<dbReference type="InterPro" id="IPR000504">
    <property type="entry name" value="RRM_dom"/>
</dbReference>
<dbReference type="OrthoDB" id="407442at2759"/>
<organism evidence="4 5">
    <name type="scientific">Tilletiaria anomala (strain ATCC 24038 / CBS 436.72 / UBC 951)</name>
    <dbReference type="NCBI Taxonomy" id="1037660"/>
    <lineage>
        <taxon>Eukaryota</taxon>
        <taxon>Fungi</taxon>
        <taxon>Dikarya</taxon>
        <taxon>Basidiomycota</taxon>
        <taxon>Ustilaginomycotina</taxon>
        <taxon>Exobasidiomycetes</taxon>
        <taxon>Georgefischeriales</taxon>
        <taxon>Tilletiariaceae</taxon>
        <taxon>Tilletiaria</taxon>
    </lineage>
</organism>
<dbReference type="InterPro" id="IPR012677">
    <property type="entry name" value="Nucleotide-bd_a/b_plait_sf"/>
</dbReference>
<dbReference type="RefSeq" id="XP_013245664.1">
    <property type="nucleotide sequence ID" value="XM_013390210.1"/>
</dbReference>
<gene>
    <name evidence="4" type="ORF">K437DRAFT_253760</name>
</gene>
<evidence type="ECO:0000256" key="2">
    <source>
        <dbReference type="SAM" id="MobiDB-lite"/>
    </source>
</evidence>
<dbReference type="InParanoid" id="A0A066WQC7"/>
<dbReference type="Gene3D" id="3.30.70.330">
    <property type="match status" value="1"/>
</dbReference>
<dbReference type="InterPro" id="IPR035979">
    <property type="entry name" value="RBD_domain_sf"/>
</dbReference>
<feature type="domain" description="RRM" evidence="3">
    <location>
        <begin position="7"/>
        <end position="90"/>
    </location>
</feature>